<organism evidence="8 9">
    <name type="scientific">Cotesia congregata</name>
    <name type="common">Parasitoid wasp</name>
    <name type="synonym">Apanteles congregatus</name>
    <dbReference type="NCBI Taxonomy" id="51543"/>
    <lineage>
        <taxon>Eukaryota</taxon>
        <taxon>Metazoa</taxon>
        <taxon>Ecdysozoa</taxon>
        <taxon>Arthropoda</taxon>
        <taxon>Hexapoda</taxon>
        <taxon>Insecta</taxon>
        <taxon>Pterygota</taxon>
        <taxon>Neoptera</taxon>
        <taxon>Endopterygota</taxon>
        <taxon>Hymenoptera</taxon>
        <taxon>Apocrita</taxon>
        <taxon>Ichneumonoidea</taxon>
        <taxon>Braconidae</taxon>
        <taxon>Microgastrinae</taxon>
        <taxon>Cotesia</taxon>
    </lineage>
</organism>
<feature type="domain" description="FANCI solenoid 2" evidence="3">
    <location>
        <begin position="197"/>
        <end position="345"/>
    </location>
</feature>
<evidence type="ECO:0000259" key="3">
    <source>
        <dbReference type="Pfam" id="PF14676"/>
    </source>
</evidence>
<dbReference type="InterPro" id="IPR029315">
    <property type="entry name" value="FANCI_S2"/>
</dbReference>
<dbReference type="Pfam" id="PF14676">
    <property type="entry name" value="FANCI_S2"/>
    <property type="match status" value="1"/>
</dbReference>
<feature type="domain" description="FANCI solenoid 4" evidence="5">
    <location>
        <begin position="853"/>
        <end position="1093"/>
    </location>
</feature>
<evidence type="ECO:0000259" key="2">
    <source>
        <dbReference type="Pfam" id="PF14675"/>
    </source>
</evidence>
<reference evidence="8" key="1">
    <citation type="submission" date="2021-04" db="EMBL/GenBank/DDBJ databases">
        <authorList>
            <person name="Chebbi M.A.C M."/>
        </authorList>
    </citation>
    <scope>NUCLEOTIDE SEQUENCE</scope>
</reference>
<feature type="region of interest" description="Disordered" evidence="1">
    <location>
        <begin position="588"/>
        <end position="612"/>
    </location>
</feature>
<evidence type="ECO:0000259" key="4">
    <source>
        <dbReference type="Pfam" id="PF14677"/>
    </source>
</evidence>
<dbReference type="InterPro" id="IPR029312">
    <property type="entry name" value="FANCI_HD2"/>
</dbReference>
<feature type="compositionally biased region" description="Basic and acidic residues" evidence="1">
    <location>
        <begin position="592"/>
        <end position="604"/>
    </location>
</feature>
<protein>
    <submittedName>
        <fullName evidence="8">Similar to Fanci: Fanconi anemia group I protein homolog (Mus musculus)</fullName>
    </submittedName>
</protein>
<dbReference type="PANTHER" id="PTHR21818">
    <property type="entry name" value="BC025462 PROTEIN"/>
    <property type="match status" value="1"/>
</dbReference>
<keyword evidence="9" id="KW-1185">Reference proteome</keyword>
<dbReference type="EMBL" id="CAJNRD030001119">
    <property type="protein sequence ID" value="CAG5087654.1"/>
    <property type="molecule type" value="Genomic_DNA"/>
</dbReference>
<feature type="domain" description="FANCI helical" evidence="7">
    <location>
        <begin position="367"/>
        <end position="586"/>
    </location>
</feature>
<proteinExistence type="predicted"/>
<dbReference type="Pfam" id="PF14677">
    <property type="entry name" value="FANCI_S3"/>
    <property type="match status" value="1"/>
</dbReference>
<dbReference type="Pfam" id="PF14678">
    <property type="entry name" value="FANCI_S4"/>
    <property type="match status" value="1"/>
</dbReference>
<feature type="domain" description="FANCI solenoid 1" evidence="2">
    <location>
        <begin position="1"/>
        <end position="101"/>
    </location>
</feature>
<sequence>MFSEIQMEPVDHTLVIRAICDQVPQLNHNELPPLIHQLLKLSRNQDCKLVINTLQQYFSFLYSQALEDSPNAFDCESIGQVSKKEVQDTESTVLYHIRQSVSLNHSSLKDFLRNLKNVTNAPEFILDPFPMSVLLLVTDIYEDQIFDVIKLALTRKLQDDEKRKSVHWLREILPSDLQPMDVINQIIDNSTKDRHLVLKGLVDLAFVLLETKSKVQDPEEYSLHDIGNKILQKLLKKRHEIGTTVLQILTKKIIAGGNVVTQFTECLSYMCRRTTLIVLESQVWITTLLEQLLLIPGESATQVLLATLPLIRTSTSIRDTLVLILRKALYRKGVQTRQMAITGFLQFLINLKITPFSLSQSSSSTANSSSSSSIYTQATIERPSQRPNVRHNAAFCHEILSILTRCLCHQVEVRQHLYKGLCTVVSQNPELAENVIDMLMTHFMEYYESDEAVKPAIKFDLCCNVNGPEAVLVEPIGDLLYALQKIYCEVAMKELAAIDKLSMILESLCRRMPNTELEELGLDDNTDLLDNIPKAQQKVFSLKLTILVLESLIAFRINSWSPQGQHVAQNVTSLFKSMTEMVNFSKKVAKPKKAEGKGKKDKNPNDTTFKKPRGRQAGIKLFPTIMDIQTIRKMICLLYDENIVWATREQANVLKKRVEFHNYTLRTSVQIFHATKALPVYELKKHEEKFIKDYFDVGEIVYKKIVCDFDTVREIGEETAILGLECFKELCDLMATTFNSELEAFLTKLCDEEGNLIAKVSKIISTLQILIQTHFDEELEEQEATKKIPLTLFEIISVLLNKIYFNNTKLDKIFDWLKQMSKSNKTLDPAISVIILQLMTMIEERDMDYGKTLDEMSLELCKKQGTVDNAPPNAPEVYTIINENTISQTHTVFSNAIKNKLNNASWALGRLKAEQTIINTSAVVDDSHRDKIKNKERCLCKQLSYTIGALEYIANVAISPGPNTDMTFKNLHQLYSIINALTKYFISKSTSQNPAFQAVRFSQIVELAGKGLKTTFYNLITYMEENQNAGRKADGQALRNKVLKETKFIPKVVYEVEQFQKEILALSKKTGIHLESHIKLSITRDFRIKQPELVEGLERLDITQMMTQNTQRDQASQRHLPLDDSSDPTDNEDSEVTDYDQPAKRPRRESS</sequence>
<dbReference type="GO" id="GO:0006281">
    <property type="term" value="P:DNA repair"/>
    <property type="evidence" value="ECO:0007669"/>
    <property type="project" value="InterPro"/>
</dbReference>
<dbReference type="InterPro" id="IPR029314">
    <property type="entry name" value="FANCI_S4"/>
</dbReference>
<feature type="domain" description="FANCI helical" evidence="6">
    <location>
        <begin position="109"/>
        <end position="189"/>
    </location>
</feature>
<dbReference type="OrthoDB" id="195089at2759"/>
<evidence type="ECO:0000259" key="7">
    <source>
        <dbReference type="Pfam" id="PF14680"/>
    </source>
</evidence>
<evidence type="ECO:0000259" key="6">
    <source>
        <dbReference type="Pfam" id="PF14679"/>
    </source>
</evidence>
<dbReference type="InterPro" id="IPR029308">
    <property type="entry name" value="FANCI_S1"/>
</dbReference>
<dbReference type="AlphaFoldDB" id="A0A8J2MIH0"/>
<name>A0A8J2MIH0_COTCN</name>
<dbReference type="InterPro" id="IPR029313">
    <property type="entry name" value="FANCI_S3"/>
</dbReference>
<feature type="domain" description="FANCI solenoid 3" evidence="4">
    <location>
        <begin position="625"/>
        <end position="839"/>
    </location>
</feature>
<evidence type="ECO:0000313" key="9">
    <source>
        <dbReference type="Proteomes" id="UP000786811"/>
    </source>
</evidence>
<dbReference type="GO" id="GO:0070182">
    <property type="term" value="F:DNA polymerase binding"/>
    <property type="evidence" value="ECO:0007669"/>
    <property type="project" value="TreeGrafter"/>
</dbReference>
<evidence type="ECO:0000259" key="5">
    <source>
        <dbReference type="Pfam" id="PF14678"/>
    </source>
</evidence>
<dbReference type="Pfam" id="PF14675">
    <property type="entry name" value="FANCI_S1"/>
    <property type="match status" value="1"/>
</dbReference>
<evidence type="ECO:0000256" key="1">
    <source>
        <dbReference type="SAM" id="MobiDB-lite"/>
    </source>
</evidence>
<dbReference type="InterPro" id="IPR029310">
    <property type="entry name" value="FANCI_HD1"/>
</dbReference>
<dbReference type="Proteomes" id="UP000786811">
    <property type="component" value="Unassembled WGS sequence"/>
</dbReference>
<comment type="caution">
    <text evidence="8">The sequence shown here is derived from an EMBL/GenBank/DDBJ whole genome shotgun (WGS) entry which is preliminary data.</text>
</comment>
<dbReference type="Pfam" id="PF14679">
    <property type="entry name" value="FANCI_HD1"/>
    <property type="match status" value="1"/>
</dbReference>
<feature type="compositionally biased region" description="Acidic residues" evidence="1">
    <location>
        <begin position="1124"/>
        <end position="1138"/>
    </location>
</feature>
<dbReference type="Pfam" id="PF14680">
    <property type="entry name" value="FANCI_HD2"/>
    <property type="match status" value="1"/>
</dbReference>
<feature type="region of interest" description="Disordered" evidence="1">
    <location>
        <begin position="1108"/>
        <end position="1151"/>
    </location>
</feature>
<dbReference type="PANTHER" id="PTHR21818:SF0">
    <property type="entry name" value="FANCONI ANEMIA GROUP I PROTEIN"/>
    <property type="match status" value="1"/>
</dbReference>
<dbReference type="InterPro" id="IPR026171">
    <property type="entry name" value="FANCI"/>
</dbReference>
<gene>
    <name evidence="8" type="ORF">HICCMSTLAB_LOCUS4567</name>
</gene>
<evidence type="ECO:0000313" key="8">
    <source>
        <dbReference type="EMBL" id="CAG5087654.1"/>
    </source>
</evidence>
<accession>A0A8J2MIH0</accession>